<name>A0A8C6WEK8_9GOBI</name>
<dbReference type="GO" id="GO:0004888">
    <property type="term" value="F:transmembrane signaling receptor activity"/>
    <property type="evidence" value="ECO:0007669"/>
    <property type="project" value="TreeGrafter"/>
</dbReference>
<dbReference type="Gene3D" id="3.10.100.10">
    <property type="entry name" value="Mannose-Binding Protein A, subunit A"/>
    <property type="match status" value="1"/>
</dbReference>
<dbReference type="Pfam" id="PF00193">
    <property type="entry name" value="Xlink"/>
    <property type="match status" value="1"/>
</dbReference>
<dbReference type="GO" id="GO:0005540">
    <property type="term" value="F:hyaluronic acid binding"/>
    <property type="evidence" value="ECO:0007669"/>
    <property type="project" value="InterPro"/>
</dbReference>
<reference evidence="13" key="1">
    <citation type="submission" date="2025-08" db="UniProtKB">
        <authorList>
            <consortium name="Ensembl"/>
        </authorList>
    </citation>
    <scope>IDENTIFICATION</scope>
</reference>
<keyword evidence="4 10" id="KW-1133">Transmembrane helix</keyword>
<feature type="disulfide bond" evidence="9">
    <location>
        <begin position="77"/>
        <end position="98"/>
    </location>
</feature>
<keyword evidence="2 10" id="KW-0812">Transmembrane</keyword>
<feature type="signal peptide" evidence="11">
    <location>
        <begin position="1"/>
        <end position="16"/>
    </location>
</feature>
<evidence type="ECO:0000256" key="5">
    <source>
        <dbReference type="ARBA" id="ARBA00023136"/>
    </source>
</evidence>
<evidence type="ECO:0000256" key="7">
    <source>
        <dbReference type="ARBA" id="ARBA00023170"/>
    </source>
</evidence>
<dbReference type="SMART" id="SM00445">
    <property type="entry name" value="LINK"/>
    <property type="match status" value="1"/>
</dbReference>
<comment type="caution">
    <text evidence="9">Lacks conserved residue(s) required for the propagation of feature annotation.</text>
</comment>
<evidence type="ECO:0000259" key="12">
    <source>
        <dbReference type="PROSITE" id="PS50963"/>
    </source>
</evidence>
<evidence type="ECO:0000256" key="3">
    <source>
        <dbReference type="ARBA" id="ARBA00022729"/>
    </source>
</evidence>
<dbReference type="AlphaFoldDB" id="A0A8C6WEK8"/>
<keyword evidence="7" id="KW-0675">Receptor</keyword>
<evidence type="ECO:0000256" key="8">
    <source>
        <dbReference type="ARBA" id="ARBA00023180"/>
    </source>
</evidence>
<evidence type="ECO:0000256" key="10">
    <source>
        <dbReference type="SAM" id="Phobius"/>
    </source>
</evidence>
<proteinExistence type="predicted"/>
<reference evidence="13" key="2">
    <citation type="submission" date="2025-09" db="UniProtKB">
        <authorList>
            <consortium name="Ensembl"/>
        </authorList>
    </citation>
    <scope>IDENTIFICATION</scope>
</reference>
<dbReference type="PANTHER" id="PTHR10225:SF2">
    <property type="entry name" value="LYMPHATIC VESSEL ENDOTHELIAL HYALURONIC ACID RECEPTOR 1"/>
    <property type="match status" value="1"/>
</dbReference>
<keyword evidence="14" id="KW-1185">Reference proteome</keyword>
<keyword evidence="5 10" id="KW-0472">Membrane</keyword>
<feature type="chain" id="PRO_5034664789" description="Link domain-containing protein" evidence="11">
    <location>
        <begin position="17"/>
        <end position="333"/>
    </location>
</feature>
<evidence type="ECO:0000256" key="4">
    <source>
        <dbReference type="ARBA" id="ARBA00022989"/>
    </source>
</evidence>
<dbReference type="Ensembl" id="ENSNMLT00000001353.1">
    <property type="protein sequence ID" value="ENSNMLP00000001168.1"/>
    <property type="gene ID" value="ENSNMLG00000000914.1"/>
</dbReference>
<evidence type="ECO:0000256" key="9">
    <source>
        <dbReference type="PROSITE-ProRule" id="PRU00323"/>
    </source>
</evidence>
<dbReference type="PROSITE" id="PS50963">
    <property type="entry name" value="LINK_2"/>
    <property type="match status" value="1"/>
</dbReference>
<evidence type="ECO:0000313" key="14">
    <source>
        <dbReference type="Proteomes" id="UP000694523"/>
    </source>
</evidence>
<dbReference type="InterPro" id="IPR000538">
    <property type="entry name" value="Link_dom"/>
</dbReference>
<dbReference type="InterPro" id="IPR043210">
    <property type="entry name" value="CD44_antigen-like"/>
</dbReference>
<feature type="domain" description="Link" evidence="12">
    <location>
        <begin position="31"/>
        <end position="122"/>
    </location>
</feature>
<dbReference type="PANTHER" id="PTHR10225">
    <property type="entry name" value="HYALURONAN RECEPTOR"/>
    <property type="match status" value="1"/>
</dbReference>
<dbReference type="GO" id="GO:0005886">
    <property type="term" value="C:plasma membrane"/>
    <property type="evidence" value="ECO:0007669"/>
    <property type="project" value="TreeGrafter"/>
</dbReference>
<organism evidence="13 14">
    <name type="scientific">Neogobius melanostomus</name>
    <name type="common">round goby</name>
    <dbReference type="NCBI Taxonomy" id="47308"/>
    <lineage>
        <taxon>Eukaryota</taxon>
        <taxon>Metazoa</taxon>
        <taxon>Chordata</taxon>
        <taxon>Craniata</taxon>
        <taxon>Vertebrata</taxon>
        <taxon>Euteleostomi</taxon>
        <taxon>Actinopterygii</taxon>
        <taxon>Neopterygii</taxon>
        <taxon>Teleostei</taxon>
        <taxon>Neoteleostei</taxon>
        <taxon>Acanthomorphata</taxon>
        <taxon>Gobiaria</taxon>
        <taxon>Gobiiformes</taxon>
        <taxon>Gobioidei</taxon>
        <taxon>Gobiidae</taxon>
        <taxon>Benthophilinae</taxon>
        <taxon>Neogobiini</taxon>
        <taxon>Neogobius</taxon>
    </lineage>
</organism>
<evidence type="ECO:0000256" key="2">
    <source>
        <dbReference type="ARBA" id="ARBA00022692"/>
    </source>
</evidence>
<feature type="transmembrane region" description="Helical" evidence="10">
    <location>
        <begin position="253"/>
        <end position="277"/>
    </location>
</feature>
<protein>
    <recommendedName>
        <fullName evidence="12">Link domain-containing protein</fullName>
    </recommendedName>
</protein>
<sequence length="333" mass="36088">MERFVLLCVVMALSSALDQSLITVSVPPVSGVLLLTGPKGQYQFDFSEASEACLLKNLSIASRSQLQTALDNGLEACRFGWISEQVAAVPRLSSVSTCGSGKTGVVTWNASPENQFGVWCFGRSDSNEAEKTTVGVSQTPTFYPTTTTAQRTSTLTSTAALTTTNTTTMTVTTTTNPTTKPRTTTRIRVTSAPWIHMTEKPKTVPSVSTQFPTMTSKSFMMIQSSSAAGSNVRDYSSNSAVTPASAKPPRSRALLTALIASCIVALVLSAGGAVVYYKLSERWDRPHAPQKDDTETETWKQNCSELELQEEMEEGRRFSSETMLYVNHDARTD</sequence>
<evidence type="ECO:0000256" key="6">
    <source>
        <dbReference type="ARBA" id="ARBA00023157"/>
    </source>
</evidence>
<dbReference type="SUPFAM" id="SSF56436">
    <property type="entry name" value="C-type lectin-like"/>
    <property type="match status" value="1"/>
</dbReference>
<evidence type="ECO:0000313" key="13">
    <source>
        <dbReference type="Ensembl" id="ENSNMLP00000001168.1"/>
    </source>
</evidence>
<evidence type="ECO:0000256" key="1">
    <source>
        <dbReference type="ARBA" id="ARBA00004167"/>
    </source>
</evidence>
<comment type="subcellular location">
    <subcellularLocation>
        <location evidence="1">Membrane</location>
        <topology evidence="1">Single-pass membrane protein</topology>
    </subcellularLocation>
</comment>
<dbReference type="GO" id="GO:0007155">
    <property type="term" value="P:cell adhesion"/>
    <property type="evidence" value="ECO:0007669"/>
    <property type="project" value="InterPro"/>
</dbReference>
<keyword evidence="3 11" id="KW-0732">Signal</keyword>
<dbReference type="InterPro" id="IPR016186">
    <property type="entry name" value="C-type_lectin-like/link_sf"/>
</dbReference>
<keyword evidence="6 9" id="KW-1015">Disulfide bond</keyword>
<dbReference type="Proteomes" id="UP000694523">
    <property type="component" value="Unplaced"/>
</dbReference>
<keyword evidence="8" id="KW-0325">Glycoprotein</keyword>
<dbReference type="PROSITE" id="PS01241">
    <property type="entry name" value="LINK_1"/>
    <property type="match status" value="1"/>
</dbReference>
<accession>A0A8C6WEK8</accession>
<evidence type="ECO:0000256" key="11">
    <source>
        <dbReference type="SAM" id="SignalP"/>
    </source>
</evidence>
<dbReference type="InterPro" id="IPR016187">
    <property type="entry name" value="CTDL_fold"/>
</dbReference>